<feature type="region of interest" description="Disordered" evidence="1">
    <location>
        <begin position="1043"/>
        <end position="1068"/>
    </location>
</feature>
<feature type="compositionally biased region" description="Polar residues" evidence="1">
    <location>
        <begin position="1215"/>
        <end position="1226"/>
    </location>
</feature>
<dbReference type="InterPro" id="IPR000198">
    <property type="entry name" value="RhoGAP_dom"/>
</dbReference>
<feature type="region of interest" description="Disordered" evidence="1">
    <location>
        <begin position="1203"/>
        <end position="1229"/>
    </location>
</feature>
<dbReference type="InterPro" id="IPR039767">
    <property type="entry name" value="RALBP1"/>
</dbReference>
<accession>A0A4Q9MTF9</accession>
<dbReference type="EMBL" id="ML143412">
    <property type="protein sequence ID" value="TBU29536.1"/>
    <property type="molecule type" value="Genomic_DNA"/>
</dbReference>
<feature type="compositionally biased region" description="Polar residues" evidence="1">
    <location>
        <begin position="1"/>
        <end position="11"/>
    </location>
</feature>
<feature type="domain" description="Rho-GAP" evidence="2">
    <location>
        <begin position="645"/>
        <end position="889"/>
    </location>
</feature>
<feature type="compositionally biased region" description="Polar residues" evidence="1">
    <location>
        <begin position="368"/>
        <end position="393"/>
    </location>
</feature>
<dbReference type="Proteomes" id="UP000292957">
    <property type="component" value="Unassembled WGS sequence"/>
</dbReference>
<feature type="compositionally biased region" description="Low complexity" evidence="1">
    <location>
        <begin position="948"/>
        <end position="968"/>
    </location>
</feature>
<feature type="compositionally biased region" description="Pro residues" evidence="1">
    <location>
        <begin position="202"/>
        <end position="221"/>
    </location>
</feature>
<dbReference type="SUPFAM" id="SSF48350">
    <property type="entry name" value="GTPase activation domain, GAP"/>
    <property type="match status" value="1"/>
</dbReference>
<dbReference type="PANTHER" id="PTHR12783">
    <property type="entry name" value="RALA BINDING PROTEIN 1 RALBP1"/>
    <property type="match status" value="1"/>
</dbReference>
<dbReference type="GO" id="GO:0005096">
    <property type="term" value="F:GTPase activator activity"/>
    <property type="evidence" value="ECO:0007669"/>
    <property type="project" value="InterPro"/>
</dbReference>
<feature type="compositionally biased region" description="Low complexity" evidence="1">
    <location>
        <begin position="397"/>
        <end position="410"/>
    </location>
</feature>
<feature type="region of interest" description="Disordered" evidence="1">
    <location>
        <begin position="929"/>
        <end position="985"/>
    </location>
</feature>
<organism evidence="3">
    <name type="scientific">Dichomitus squalens</name>
    <dbReference type="NCBI Taxonomy" id="114155"/>
    <lineage>
        <taxon>Eukaryota</taxon>
        <taxon>Fungi</taxon>
        <taxon>Dikarya</taxon>
        <taxon>Basidiomycota</taxon>
        <taxon>Agaricomycotina</taxon>
        <taxon>Agaricomycetes</taxon>
        <taxon>Polyporales</taxon>
        <taxon>Polyporaceae</taxon>
        <taxon>Dichomitus</taxon>
    </lineage>
</organism>
<feature type="compositionally biased region" description="Basic residues" evidence="1">
    <location>
        <begin position="120"/>
        <end position="130"/>
    </location>
</feature>
<evidence type="ECO:0000259" key="2">
    <source>
        <dbReference type="PROSITE" id="PS50238"/>
    </source>
</evidence>
<feature type="compositionally biased region" description="Polar residues" evidence="1">
    <location>
        <begin position="929"/>
        <end position="939"/>
    </location>
</feature>
<proteinExistence type="predicted"/>
<dbReference type="PROSITE" id="PS50238">
    <property type="entry name" value="RHOGAP"/>
    <property type="match status" value="1"/>
</dbReference>
<dbReference type="GO" id="GO:0007264">
    <property type="term" value="P:small GTPase-mediated signal transduction"/>
    <property type="evidence" value="ECO:0007669"/>
    <property type="project" value="InterPro"/>
</dbReference>
<feature type="region of interest" description="Disordered" evidence="1">
    <location>
        <begin position="1"/>
        <end position="315"/>
    </location>
</feature>
<gene>
    <name evidence="3" type="ORF">BD311DRAFT_777447</name>
</gene>
<feature type="compositionally biased region" description="Pro residues" evidence="1">
    <location>
        <begin position="460"/>
        <end position="469"/>
    </location>
</feature>
<dbReference type="SMART" id="SM00324">
    <property type="entry name" value="RhoGAP"/>
    <property type="match status" value="1"/>
</dbReference>
<feature type="compositionally biased region" description="Low complexity" evidence="1">
    <location>
        <begin position="521"/>
        <end position="542"/>
    </location>
</feature>
<dbReference type="Pfam" id="PF00620">
    <property type="entry name" value="RhoGAP"/>
    <property type="match status" value="2"/>
</dbReference>
<feature type="compositionally biased region" description="Polar residues" evidence="1">
    <location>
        <begin position="418"/>
        <end position="429"/>
    </location>
</feature>
<feature type="region of interest" description="Disordered" evidence="1">
    <location>
        <begin position="518"/>
        <end position="596"/>
    </location>
</feature>
<protein>
    <submittedName>
        <fullName evidence="3">RhoGAP-domain-containing protein</fullName>
    </submittedName>
</protein>
<dbReference type="InterPro" id="IPR008936">
    <property type="entry name" value="Rho_GTPase_activation_prot"/>
</dbReference>
<feature type="region of interest" description="Disordered" evidence="1">
    <location>
        <begin position="336"/>
        <end position="429"/>
    </location>
</feature>
<feature type="compositionally biased region" description="Low complexity" evidence="1">
    <location>
        <begin position="566"/>
        <end position="578"/>
    </location>
</feature>
<feature type="compositionally biased region" description="Low complexity" evidence="1">
    <location>
        <begin position="16"/>
        <end position="67"/>
    </location>
</feature>
<dbReference type="OrthoDB" id="185175at2759"/>
<feature type="region of interest" description="Disordered" evidence="1">
    <location>
        <begin position="447"/>
        <end position="469"/>
    </location>
</feature>
<feature type="compositionally biased region" description="Basic and acidic residues" evidence="1">
    <location>
        <begin position="262"/>
        <end position="278"/>
    </location>
</feature>
<sequence>MPVTPSSQPRTTDTHALPSSVSSSSLTSSFSSSRASSDLLPAAPPSSSSQSDILTSDRSVSSQTSSSKPRFFPLALNPGAAAGSRSKPPSTMGQSQARPAAPSPPPLSPAPSTTSSASNRLKRAWAGRRKKSEDISAMFTSTDRTGRESDWEGAATRAPPSAMPNLGELKLERPPSRGGGGPKLLNLPSVFGGRKASLQKPLPQPVPDLRSPPPPPPPPKPAAAAPVTRLQTAPVRSSSRARSSEAADSGAFVATEAAPSAHDADKVKETKEDWRKSDATMASHSTIRPGALSGNRSPRPVSLAESSHSGNTIVPPVNKRLSALITDAEFTMFEETDGTVSECETSSRHPASGRPSPTGSLKARNRRSASLSLVPSRTSGKSSPPVISQSRNFTDAPLSTTRDTPTLTRTAAAGIISPVTSPGSTQTTGNDIRGRLAAWTAVPAIATPPPPQAQVERPLPNLPPPQPRRQPGAFIPPPVNPTFRQTAVSMTGSLAPAAGLAMGFGKRAVEKVGRAWGGLTSSASNHSGYSSSSSTGMSDSASVYAPSHHSGPTGRKGRRKAPHAFSNASSISSLTSSSSEDHFVPPGPHLGRRLRGPKLSSSGLSIVGGLLFKRDLRSAVRETAIDAVSTRLASGEEQAEVFGFRPLESRSLPALVVRCAQHILRWGIQEEGLFRISGRSSHVAKLRSEFDAGCDYNLIEADPSDLDPHAVSSIFKTFLRELPAPILTTDLLHYFESALADEHGRRIEDVTQQPLPSHPTPGLRKPPSLSTLAMPTFAGVRVISEAQRTAFSWLISQLPQENRDLIFTVVELIKATAGRSKETKMPLGNLMLVFCPSLNMSPSLLRVLCEVEGIWDGPPAQPAVLQAVQEATGNSPVVEAPAPQHSRSVSRTMTPSIDLRLPVIELDDVPDNNTKDSPDDAASFISALERSSNGPSRTPSPLIYGSTVPPLSSSDSLDSSSVSEELVSPDPPSARDAGDSKSLASANSLAIPDTSPSFISPRTKIAVPFPSAGGSVPHSPIKPTALSHKKSFTLLSFPHLRSESAPDVTTEDEQLSPNGPLRRVKRPSLHLLFTKKSTSSLPSATGSSGNTSAVSLSASSACATATSTRPAVHFASSPPRLDTSISSSPIELGFQANVNQLRGTQEVSSTVRSAPATVVDPLKLDVPALSQRSDSGGSSVFSTPQSTPIADFYRGRTTSLFLPDTAGELAPPQQRARSASQASDTPSIDVDVAEMQDDWTRSVLLAAEASGSEAS</sequence>
<name>A0A4Q9MTF9_9APHY</name>
<dbReference type="Gene3D" id="1.10.555.10">
    <property type="entry name" value="Rho GTPase activation protein"/>
    <property type="match status" value="1"/>
</dbReference>
<reference evidence="3" key="1">
    <citation type="submission" date="2019-01" db="EMBL/GenBank/DDBJ databases">
        <title>Draft genome sequences of three monokaryotic isolates of the white-rot basidiomycete fungus Dichomitus squalens.</title>
        <authorList>
            <consortium name="DOE Joint Genome Institute"/>
            <person name="Lopez S.C."/>
            <person name="Andreopoulos B."/>
            <person name="Pangilinan J."/>
            <person name="Lipzen A."/>
            <person name="Riley R."/>
            <person name="Ahrendt S."/>
            <person name="Ng V."/>
            <person name="Barry K."/>
            <person name="Daum C."/>
            <person name="Grigoriev I.V."/>
            <person name="Hilden K.S."/>
            <person name="Makela M.R."/>
            <person name="de Vries R.P."/>
        </authorList>
    </citation>
    <scope>NUCLEOTIDE SEQUENCE [LARGE SCALE GENOMIC DNA]</scope>
    <source>
        <strain evidence="3">OM18370.1</strain>
    </source>
</reference>
<feature type="compositionally biased region" description="Low complexity" evidence="1">
    <location>
        <begin position="236"/>
        <end position="249"/>
    </location>
</feature>
<dbReference type="GO" id="GO:0031267">
    <property type="term" value="F:small GTPase binding"/>
    <property type="evidence" value="ECO:0007669"/>
    <property type="project" value="InterPro"/>
</dbReference>
<evidence type="ECO:0000313" key="3">
    <source>
        <dbReference type="EMBL" id="TBU29536.1"/>
    </source>
</evidence>
<dbReference type="AlphaFoldDB" id="A0A4Q9MTF9"/>
<dbReference type="PANTHER" id="PTHR12783:SF5">
    <property type="entry name" value="RALA-BINDING PROTEIN 1"/>
    <property type="match status" value="1"/>
</dbReference>
<evidence type="ECO:0000256" key="1">
    <source>
        <dbReference type="SAM" id="MobiDB-lite"/>
    </source>
</evidence>